<dbReference type="Gene3D" id="3.90.1140.10">
    <property type="entry name" value="Cyclic phosphodiesterase"/>
    <property type="match status" value="1"/>
</dbReference>
<dbReference type="NCBIfam" id="TIGR02258">
    <property type="entry name" value="2_5_ligase"/>
    <property type="match status" value="1"/>
</dbReference>
<dbReference type="PANTHER" id="PTHR35561">
    <property type="entry name" value="RNA 2',3'-CYCLIC PHOSPHODIESTERASE"/>
    <property type="match status" value="1"/>
</dbReference>
<gene>
    <name evidence="2" type="ORF">ASZ90_010778</name>
</gene>
<dbReference type="InterPro" id="IPR004175">
    <property type="entry name" value="RNA_CPDase"/>
</dbReference>
<keyword evidence="1" id="KW-0378">Hydrolase</keyword>
<sequence length="179" mass="19915">MVRTFIAIDLPDSVKQKIRESQNILTECDARLSVVDPGNVHITLKFLGEIEPRMVERVAEALRAVRAGPFTVTIGPATADRPKRPRVVWCGVSDAGECASLHRQIEDLLAPLGFEREGRKFTPHATVARVKRYDPSLMRQIASLAREDIGACEVKGITLKKSTLTPRGPIYEDLAEVEW</sequence>
<dbReference type="EMBL" id="LNQE01001282">
    <property type="protein sequence ID" value="KUG19501.1"/>
    <property type="molecule type" value="Genomic_DNA"/>
</dbReference>
<dbReference type="Pfam" id="PF13563">
    <property type="entry name" value="2_5_RNA_ligase2"/>
    <property type="match status" value="1"/>
</dbReference>
<dbReference type="GO" id="GO:0016874">
    <property type="term" value="F:ligase activity"/>
    <property type="evidence" value="ECO:0007669"/>
    <property type="project" value="UniProtKB-KW"/>
</dbReference>
<dbReference type="SUPFAM" id="SSF55144">
    <property type="entry name" value="LigT-like"/>
    <property type="match status" value="1"/>
</dbReference>
<proteinExistence type="inferred from homology"/>
<protein>
    <submittedName>
        <fullName evidence="2">2'-5' rna ligase</fullName>
    </submittedName>
</protein>
<comment type="caution">
    <text evidence="2">The sequence shown here is derived from an EMBL/GenBank/DDBJ whole genome shotgun (WGS) entry which is preliminary data.</text>
</comment>
<dbReference type="GO" id="GO:0004113">
    <property type="term" value="F:2',3'-cyclic-nucleotide 3'-phosphodiesterase activity"/>
    <property type="evidence" value="ECO:0007669"/>
    <property type="project" value="InterPro"/>
</dbReference>
<keyword evidence="2" id="KW-0436">Ligase</keyword>
<accession>A0A0W8FF26</accession>
<organism evidence="2">
    <name type="scientific">hydrocarbon metagenome</name>
    <dbReference type="NCBI Taxonomy" id="938273"/>
    <lineage>
        <taxon>unclassified sequences</taxon>
        <taxon>metagenomes</taxon>
        <taxon>ecological metagenomes</taxon>
    </lineage>
</organism>
<evidence type="ECO:0000313" key="2">
    <source>
        <dbReference type="EMBL" id="KUG19501.1"/>
    </source>
</evidence>
<dbReference type="PANTHER" id="PTHR35561:SF1">
    <property type="entry name" value="RNA 2',3'-CYCLIC PHOSPHODIESTERASE"/>
    <property type="match status" value="1"/>
</dbReference>
<reference evidence="2" key="1">
    <citation type="journal article" date="2015" name="Proc. Natl. Acad. Sci. U.S.A.">
        <title>Networks of energetic and metabolic interactions define dynamics in microbial communities.</title>
        <authorList>
            <person name="Embree M."/>
            <person name="Liu J.K."/>
            <person name="Al-Bassam M.M."/>
            <person name="Zengler K."/>
        </authorList>
    </citation>
    <scope>NUCLEOTIDE SEQUENCE</scope>
</reference>
<dbReference type="InterPro" id="IPR009097">
    <property type="entry name" value="Cyclic_Pdiesterase"/>
</dbReference>
<name>A0A0W8FF26_9ZZZZ</name>
<dbReference type="GO" id="GO:0008664">
    <property type="term" value="F:RNA 2',3'-cyclic 3'-phosphodiesterase activity"/>
    <property type="evidence" value="ECO:0007669"/>
    <property type="project" value="InterPro"/>
</dbReference>
<dbReference type="AlphaFoldDB" id="A0A0W8FF26"/>
<evidence type="ECO:0000256" key="1">
    <source>
        <dbReference type="ARBA" id="ARBA00022801"/>
    </source>
</evidence>
<dbReference type="HAMAP" id="MF_01940">
    <property type="entry name" value="RNA_CPDase"/>
    <property type="match status" value="1"/>
</dbReference>